<keyword evidence="1" id="KW-0472">Membrane</keyword>
<dbReference type="AlphaFoldDB" id="I4H913"/>
<dbReference type="HOGENOM" id="CLU_1608937_0_0_3"/>
<feature type="transmembrane region" description="Helical" evidence="1">
    <location>
        <begin position="133"/>
        <end position="151"/>
    </location>
</feature>
<keyword evidence="1" id="KW-0812">Transmembrane</keyword>
<gene>
    <name evidence="2" type="ORF">MICAF_40020</name>
</gene>
<keyword evidence="1" id="KW-1133">Transmembrane helix</keyword>
<feature type="transmembrane region" description="Helical" evidence="1">
    <location>
        <begin position="12"/>
        <end position="35"/>
    </location>
</feature>
<protein>
    <recommendedName>
        <fullName evidence="4">Transmembrane protein</fullName>
    </recommendedName>
</protein>
<feature type="transmembrane region" description="Helical" evidence="1">
    <location>
        <begin position="47"/>
        <end position="68"/>
    </location>
</feature>
<name>I4H913_MICAE</name>
<organism evidence="2 3">
    <name type="scientific">Microcystis aeruginosa PCC 9807</name>
    <dbReference type="NCBI Taxonomy" id="1160283"/>
    <lineage>
        <taxon>Bacteria</taxon>
        <taxon>Bacillati</taxon>
        <taxon>Cyanobacteriota</taxon>
        <taxon>Cyanophyceae</taxon>
        <taxon>Oscillatoriophycideae</taxon>
        <taxon>Chroococcales</taxon>
        <taxon>Microcystaceae</taxon>
        <taxon>Microcystis</taxon>
    </lineage>
</organism>
<evidence type="ECO:0008006" key="4">
    <source>
        <dbReference type="Google" id="ProtNLM"/>
    </source>
</evidence>
<accession>I4H913</accession>
<evidence type="ECO:0000313" key="2">
    <source>
        <dbReference type="EMBL" id="CCI18537.1"/>
    </source>
</evidence>
<dbReference type="EMBL" id="CAIM01000334">
    <property type="protein sequence ID" value="CCI18537.1"/>
    <property type="molecule type" value="Genomic_DNA"/>
</dbReference>
<comment type="caution">
    <text evidence="2">The sequence shown here is derived from an EMBL/GenBank/DDBJ whole genome shotgun (WGS) entry which is preliminary data.</text>
</comment>
<feature type="transmembrane region" description="Helical" evidence="1">
    <location>
        <begin position="89"/>
        <end position="113"/>
    </location>
</feature>
<sequence length="165" mass="19201">MSYPKWFPRPKSWLRTIVFLIAMTPVLFVVQGLTFVLGPIHIITGNLWILGLYLILVVVIPVWMLSHVHQFLWGERNPRFPKWIPSLRSWADGIFSLTVALFIMISMVVWMFIYLEATGEVTESRLDHYTEQHIGTSFIIFMITMSYAYHLKSLIGAKFQAKRAP</sequence>
<reference evidence="2 3" key="1">
    <citation type="submission" date="2012-04" db="EMBL/GenBank/DDBJ databases">
        <authorList>
            <person name="Genoscope - CEA"/>
        </authorList>
    </citation>
    <scope>NUCLEOTIDE SEQUENCE [LARGE SCALE GENOMIC DNA]</scope>
    <source>
        <strain evidence="2 3">9807</strain>
    </source>
</reference>
<evidence type="ECO:0000313" key="3">
    <source>
        <dbReference type="Proteomes" id="UP000003613"/>
    </source>
</evidence>
<dbReference type="Proteomes" id="UP000003613">
    <property type="component" value="Unassembled WGS sequence"/>
</dbReference>
<evidence type="ECO:0000256" key="1">
    <source>
        <dbReference type="SAM" id="Phobius"/>
    </source>
</evidence>
<proteinExistence type="predicted"/>